<dbReference type="OrthoDB" id="9794305at2"/>
<dbReference type="Pfam" id="PF01261">
    <property type="entry name" value="AP_endonuc_2"/>
    <property type="match status" value="1"/>
</dbReference>
<proteinExistence type="predicted"/>
<evidence type="ECO:0000313" key="3">
    <source>
        <dbReference type="Proteomes" id="UP000309673"/>
    </source>
</evidence>
<feature type="domain" description="Xylose isomerase-like TIM barrel" evidence="1">
    <location>
        <begin position="54"/>
        <end position="253"/>
    </location>
</feature>
<dbReference type="AlphaFoldDB" id="A0A4U0FC71"/>
<name>A0A4U0FC71_9BACL</name>
<evidence type="ECO:0000313" key="2">
    <source>
        <dbReference type="EMBL" id="TJY42385.1"/>
    </source>
</evidence>
<gene>
    <name evidence="2" type="ORF">E5161_10345</name>
</gene>
<dbReference type="RefSeq" id="WP_136777703.1">
    <property type="nucleotide sequence ID" value="NZ_SUPK01000004.1"/>
</dbReference>
<dbReference type="Gene3D" id="3.20.20.150">
    <property type="entry name" value="Divalent-metal-dependent TIM barrel enzymes"/>
    <property type="match status" value="1"/>
</dbReference>
<dbReference type="SUPFAM" id="SSF51658">
    <property type="entry name" value="Xylose isomerase-like"/>
    <property type="match status" value="1"/>
</dbReference>
<protein>
    <recommendedName>
        <fullName evidence="1">Xylose isomerase-like TIM barrel domain-containing protein</fullName>
    </recommendedName>
</protein>
<dbReference type="PANTHER" id="PTHR12110:SF53">
    <property type="entry name" value="BLR5974 PROTEIN"/>
    <property type="match status" value="1"/>
</dbReference>
<organism evidence="2 3">
    <name type="scientific">Cohnella pontilimi</name>
    <dbReference type="NCBI Taxonomy" id="2564100"/>
    <lineage>
        <taxon>Bacteria</taxon>
        <taxon>Bacillati</taxon>
        <taxon>Bacillota</taxon>
        <taxon>Bacilli</taxon>
        <taxon>Bacillales</taxon>
        <taxon>Paenibacillaceae</taxon>
        <taxon>Cohnella</taxon>
    </lineage>
</organism>
<evidence type="ECO:0000259" key="1">
    <source>
        <dbReference type="Pfam" id="PF01261"/>
    </source>
</evidence>
<dbReference type="PANTHER" id="PTHR12110">
    <property type="entry name" value="HYDROXYPYRUVATE ISOMERASE"/>
    <property type="match status" value="1"/>
</dbReference>
<reference evidence="2 3" key="1">
    <citation type="submission" date="2019-04" db="EMBL/GenBank/DDBJ databases">
        <title>Cohnella sp. nov., isolated from soil.</title>
        <authorList>
            <person name="Kim W."/>
        </authorList>
    </citation>
    <scope>NUCLEOTIDE SEQUENCE [LARGE SCALE GENOMIC DNA]</scope>
    <source>
        <strain evidence="2 3">CAU 1483</strain>
    </source>
</reference>
<comment type="caution">
    <text evidence="2">The sequence shown here is derived from an EMBL/GenBank/DDBJ whole genome shotgun (WGS) entry which is preliminary data.</text>
</comment>
<dbReference type="InterPro" id="IPR013022">
    <property type="entry name" value="Xyl_isomerase-like_TIM-brl"/>
</dbReference>
<accession>A0A4U0FC71</accession>
<dbReference type="InterPro" id="IPR036237">
    <property type="entry name" value="Xyl_isomerase-like_sf"/>
</dbReference>
<keyword evidence="3" id="KW-1185">Reference proteome</keyword>
<dbReference type="EMBL" id="SUPK01000004">
    <property type="protein sequence ID" value="TJY42385.1"/>
    <property type="molecule type" value="Genomic_DNA"/>
</dbReference>
<dbReference type="InterPro" id="IPR050312">
    <property type="entry name" value="IolE/XylAMocC-like"/>
</dbReference>
<sequence>MEYSLNSWTFERHLGPLRYTEWDEDQKRHVVRTDTQPQSSTLLGLLVRMGANAYRSLELAYVHLSDRSEDALRDLKNVASVSKIELASLLLDFGDLSTTDPIRRNREMDLYRRWIDFAADAGFRRVRIPAGNSSPDDRAALIRASAGLSELANYAGDNGPRIVTENVGGLLSRSANCLRLIELCQGRVGFTADFDNFDRNKYTQLAEVLPYAETVHAKARLDSRGRIDEVDFRKCLELCRDEQFSGPLSLTYLGTEDPWQMLNVMRTIAEALPSMGSPLDAIK</sequence>
<dbReference type="Proteomes" id="UP000309673">
    <property type="component" value="Unassembled WGS sequence"/>
</dbReference>